<dbReference type="FunFam" id="3.40.605.10:FF:000007">
    <property type="entry name" value="NAD/NADP-dependent betaine aldehyde dehydrogenase"/>
    <property type="match status" value="1"/>
</dbReference>
<dbReference type="EMBL" id="AGUD01000192">
    <property type="protein sequence ID" value="EHN11019.1"/>
    <property type="molecule type" value="Genomic_DNA"/>
</dbReference>
<dbReference type="PATRIC" id="fig|1097667.3.peg.2136"/>
<dbReference type="Proteomes" id="UP000005143">
    <property type="component" value="Unassembled WGS sequence"/>
</dbReference>
<dbReference type="InterPro" id="IPR016163">
    <property type="entry name" value="Ald_DH_C"/>
</dbReference>
<evidence type="ECO:0000256" key="2">
    <source>
        <dbReference type="ARBA" id="ARBA00023002"/>
    </source>
</evidence>
<dbReference type="PANTHER" id="PTHR42804:SF1">
    <property type="entry name" value="ALDEHYDE DEHYDROGENASE-RELATED"/>
    <property type="match status" value="1"/>
</dbReference>
<reference evidence="4 5" key="1">
    <citation type="journal article" date="2013" name="Biodegradation">
        <title>Quantitative proteomic analysis of ibuprofen-degrading Patulibacter sp. strain I11.</title>
        <authorList>
            <person name="Almeida B."/>
            <person name="Kjeldal H."/>
            <person name="Lolas I."/>
            <person name="Knudsen A.D."/>
            <person name="Carvalho G."/>
            <person name="Nielsen K.L."/>
            <person name="Barreto Crespo M.T."/>
            <person name="Stensballe A."/>
            <person name="Nielsen J.L."/>
        </authorList>
    </citation>
    <scope>NUCLEOTIDE SEQUENCE [LARGE SCALE GENOMIC DNA]</scope>
    <source>
        <strain evidence="4 5">I11</strain>
    </source>
</reference>
<dbReference type="Pfam" id="PF00171">
    <property type="entry name" value="Aldedh"/>
    <property type="match status" value="1"/>
</dbReference>
<sequence length="502" mass="53327">MGVQHHKMFIGGEWRDAADAYEIRNPANEELVATVAKGGADDVDAAVAAARAAFRSGCWSGLTGDERRAVMLRIAEGVSENLEELIELEIAANGATVRQAGGFHIGLAAPHMTYFAELAAKHEVERGIATAPYPTISHNILRREPIGVCAGILPWNFPLVLSLWKIGPALAAGNTVVIKTDEKTPLSTLAFARIAHEAGLPAGVLNVITGDGEDVGARLASHPDVGKVAFTGSTAVGREIMRLASQTVKKVSLELGGKGAAVVLDDADLETVADAALFGCCLYSGQMCESITRLIVPDSIHDELVARIVARAATIKLGDPADYDTDLGPVISAEQHERILSYLQIGRDEGATVATGGGVPEGPGFEKGFWVQPTVFTDVTNDMRIAREEIFGPVLTVIRYSGDPAEGVAIANDSIYGLSAAVWSGDYERALEVAAKLEAGTVWVNDVHMVTPELPFGGYKQSGLGRELGPDALNEYSEVKHIHVDLSQRREARAYDMVLSDG</sequence>
<evidence type="ECO:0000259" key="3">
    <source>
        <dbReference type="Pfam" id="PF00171"/>
    </source>
</evidence>
<dbReference type="SUPFAM" id="SSF53720">
    <property type="entry name" value="ALDH-like"/>
    <property type="match status" value="1"/>
</dbReference>
<dbReference type="InterPro" id="IPR016162">
    <property type="entry name" value="Ald_DH_N"/>
</dbReference>
<comment type="similarity">
    <text evidence="1">Belongs to the aldehyde dehydrogenase family.</text>
</comment>
<organism evidence="4 5">
    <name type="scientific">Patulibacter medicamentivorans</name>
    <dbReference type="NCBI Taxonomy" id="1097667"/>
    <lineage>
        <taxon>Bacteria</taxon>
        <taxon>Bacillati</taxon>
        <taxon>Actinomycetota</taxon>
        <taxon>Thermoleophilia</taxon>
        <taxon>Solirubrobacterales</taxon>
        <taxon>Patulibacteraceae</taxon>
        <taxon>Patulibacter</taxon>
    </lineage>
</organism>
<dbReference type="InterPro" id="IPR015590">
    <property type="entry name" value="Aldehyde_DH_dom"/>
</dbReference>
<evidence type="ECO:0000313" key="4">
    <source>
        <dbReference type="EMBL" id="EHN11019.1"/>
    </source>
</evidence>
<dbReference type="AlphaFoldDB" id="H0E5Q6"/>
<keyword evidence="2 4" id="KW-0560">Oxidoreductase</keyword>
<dbReference type="FunFam" id="3.40.605.10:FF:000026">
    <property type="entry name" value="Aldehyde dehydrogenase, putative"/>
    <property type="match status" value="1"/>
</dbReference>
<dbReference type="GO" id="GO:0004029">
    <property type="term" value="F:aldehyde dehydrogenase (NAD+) activity"/>
    <property type="evidence" value="ECO:0007669"/>
    <property type="project" value="UniProtKB-EC"/>
</dbReference>
<protein>
    <submittedName>
        <fullName evidence="4">Aldehyde dehydrogenase</fullName>
        <ecNumber evidence="4">1.2.1.3</ecNumber>
    </submittedName>
</protein>
<dbReference type="FunFam" id="3.40.309.10:FF:000012">
    <property type="entry name" value="Betaine aldehyde dehydrogenase"/>
    <property type="match status" value="1"/>
</dbReference>
<evidence type="ECO:0000256" key="1">
    <source>
        <dbReference type="ARBA" id="ARBA00009986"/>
    </source>
</evidence>
<dbReference type="Gene3D" id="3.40.605.10">
    <property type="entry name" value="Aldehyde Dehydrogenase, Chain A, domain 1"/>
    <property type="match status" value="1"/>
</dbReference>
<gene>
    <name evidence="4" type="ORF">PAI11_21550</name>
</gene>
<dbReference type="InterPro" id="IPR016161">
    <property type="entry name" value="Ald_DH/histidinol_DH"/>
</dbReference>
<keyword evidence="5" id="KW-1185">Reference proteome</keyword>
<evidence type="ECO:0000313" key="5">
    <source>
        <dbReference type="Proteomes" id="UP000005143"/>
    </source>
</evidence>
<dbReference type="PANTHER" id="PTHR42804">
    <property type="entry name" value="ALDEHYDE DEHYDROGENASE"/>
    <property type="match status" value="1"/>
</dbReference>
<dbReference type="Gene3D" id="3.40.309.10">
    <property type="entry name" value="Aldehyde Dehydrogenase, Chain A, domain 2"/>
    <property type="match status" value="1"/>
</dbReference>
<proteinExistence type="inferred from homology"/>
<accession>H0E5Q6</accession>
<dbReference type="EC" id="1.2.1.3" evidence="4"/>
<feature type="domain" description="Aldehyde dehydrogenase" evidence="3">
    <location>
        <begin position="14"/>
        <end position="482"/>
    </location>
</feature>
<comment type="caution">
    <text evidence="4">The sequence shown here is derived from an EMBL/GenBank/DDBJ whole genome shotgun (WGS) entry which is preliminary data.</text>
</comment>
<name>H0E5Q6_9ACTN</name>